<dbReference type="EMBL" id="LJIJ01000492">
    <property type="protein sequence ID" value="ODM96904.1"/>
    <property type="molecule type" value="Genomic_DNA"/>
</dbReference>
<dbReference type="OrthoDB" id="550575at2759"/>
<gene>
    <name evidence="1" type="ORF">Ocin01_09780</name>
</gene>
<protein>
    <submittedName>
        <fullName evidence="1">Leucine-rich repeat-containing protein 1</fullName>
    </submittedName>
</protein>
<reference evidence="1 2" key="1">
    <citation type="journal article" date="2016" name="Genome Biol. Evol.">
        <title>Gene Family Evolution Reflects Adaptation to Soil Environmental Stressors in the Genome of the Collembolan Orchesella cincta.</title>
        <authorList>
            <person name="Faddeeva-Vakhrusheva A."/>
            <person name="Derks M.F."/>
            <person name="Anvar S.Y."/>
            <person name="Agamennone V."/>
            <person name="Suring W."/>
            <person name="Smit S."/>
            <person name="van Straalen N.M."/>
            <person name="Roelofs D."/>
        </authorList>
    </citation>
    <scope>NUCLEOTIDE SEQUENCE [LARGE SCALE GENOMIC DNA]</scope>
    <source>
        <tissue evidence="1">Mixed pool</tissue>
    </source>
</reference>
<dbReference type="OMA" id="FICIPAD"/>
<dbReference type="GO" id="GO:0031146">
    <property type="term" value="P:SCF-dependent proteasomal ubiquitin-dependent protein catabolic process"/>
    <property type="evidence" value="ECO:0007669"/>
    <property type="project" value="TreeGrafter"/>
</dbReference>
<organism evidence="1 2">
    <name type="scientific">Orchesella cincta</name>
    <name type="common">Springtail</name>
    <name type="synonym">Podura cincta</name>
    <dbReference type="NCBI Taxonomy" id="48709"/>
    <lineage>
        <taxon>Eukaryota</taxon>
        <taxon>Metazoa</taxon>
        <taxon>Ecdysozoa</taxon>
        <taxon>Arthropoda</taxon>
        <taxon>Hexapoda</taxon>
        <taxon>Collembola</taxon>
        <taxon>Entomobryomorpha</taxon>
        <taxon>Entomobryoidea</taxon>
        <taxon>Orchesellidae</taxon>
        <taxon>Orchesellinae</taxon>
        <taxon>Orchesella</taxon>
    </lineage>
</organism>
<dbReference type="InterPro" id="IPR032675">
    <property type="entry name" value="LRR_dom_sf"/>
</dbReference>
<evidence type="ECO:0000313" key="2">
    <source>
        <dbReference type="Proteomes" id="UP000094527"/>
    </source>
</evidence>
<dbReference type="Gene3D" id="3.80.10.10">
    <property type="entry name" value="Ribonuclease Inhibitor"/>
    <property type="match status" value="1"/>
</dbReference>
<dbReference type="SUPFAM" id="SSF52047">
    <property type="entry name" value="RNI-like"/>
    <property type="match status" value="1"/>
</dbReference>
<name>A0A1D2MVS5_ORCCI</name>
<accession>A0A1D2MVS5</accession>
<sequence>MEALRELPLLSRERRRTSAPNPFLIPMITDQILTYSNYATRKNCRLVCADWERQASKFLNIKKNPYTVRIPSEIELRRCNADHNDIDDADEQNCRFYDFICIPADCNYLIVPYNIGLNFYPIVYQILLNSGQQLRFLELRNAHWTLAQLRDVLYKLAPKLEELVLAEDFVLPKVDPSSSRVLVEFDPKTHSIRQLPRLKSIKLELQDENLQNLANLQFLQELFTVAPNVKCIRGSTKAFTENAPPHTTIFSSLLFRSIAESQALISSKALTYLDINVELRNADIDLLEAANFPLHTFHLTLDMLASSVKVDGLLSGLRGTLRRLKITHRGCIRTSPNLVNLQNLEYFAIHGYETEIRKDPRRGDSIVLDQALYFVFRFVPLCLFPAFVEGCEALQKIVELRLCHTFYARKDIYNLKSLFPCLKKLRVSFLDDDTLGRICQDYPHLEELGAMDGKFSDMSITGISPQIQEIFQNGVTNEVKDQNLRELPSITDLKYLRVLELGSKNVTDFGIINGIAICTHLKELQLDCPNISDVSLQKIVQKLDLDRLNVKSGSFTERVVQQTRGRLSRKSFSM</sequence>
<dbReference type="GO" id="GO:0019005">
    <property type="term" value="C:SCF ubiquitin ligase complex"/>
    <property type="evidence" value="ECO:0007669"/>
    <property type="project" value="TreeGrafter"/>
</dbReference>
<dbReference type="Proteomes" id="UP000094527">
    <property type="component" value="Unassembled WGS sequence"/>
</dbReference>
<comment type="caution">
    <text evidence="1">The sequence shown here is derived from an EMBL/GenBank/DDBJ whole genome shotgun (WGS) entry which is preliminary data.</text>
</comment>
<evidence type="ECO:0000313" key="1">
    <source>
        <dbReference type="EMBL" id="ODM96904.1"/>
    </source>
</evidence>
<dbReference type="AlphaFoldDB" id="A0A1D2MVS5"/>
<keyword evidence="2" id="KW-1185">Reference proteome</keyword>
<dbReference type="PANTHER" id="PTHR13318">
    <property type="entry name" value="PARTNER OF PAIRED, ISOFORM B-RELATED"/>
    <property type="match status" value="1"/>
</dbReference>
<proteinExistence type="predicted"/>